<sequence length="533" mass="60512">MDYVSTLLASYGRGKRRRESTSSSSGEEVEPKRHQPDLVLSGEEKDNSASEGDVDAVEEVGNMPSLDSSESMDNQGKVPESEPCLDHDNKSPDRGKDDGKNDGKDVDVTLDEKGDLVLIIRGETDTRVRVRSDYLRWIGPYWEDLLDTAVAFPVIEGYPKEAVLAVLSVTHHALYDVPDWINLDDIWGAFLFCFESDTIDLMRPFLRRWLCPFMSTAVQAGERVGSRPGNKEWLFMSWVLGYRYTFEAVTRHMAATMASDEAIYEVNGKSLVSQGDEEPEDAETEVYRIILSNVSRVRACIIIGFIDVCHYIVERLSEKKLSCRIALTSEPCESRALGSFIRGLGLMRTPVWPQRPDLKHLAISTNDLLLDFMEVNLPQGPAHEDCPDFDFLVHDAIVSCLCPYHGPIIWPPTVKVGYLTLEKEHEDHFWEIEFGGRVSEADPLIWKSKTLARWGFTERDEIGLAYNREDQRFEDLSYDSDSEDSDWYDQHSDSASNPTSEPGEEYWPTWHDSDYDSDDIPDDGWATHRPKTG</sequence>
<proteinExistence type="predicted"/>
<accession>A0A6A6R6M5</accession>
<dbReference type="OrthoDB" id="5275938at2759"/>
<feature type="region of interest" description="Disordered" evidence="1">
    <location>
        <begin position="1"/>
        <end position="107"/>
    </location>
</feature>
<feature type="compositionally biased region" description="Basic and acidic residues" evidence="1">
    <location>
        <begin position="29"/>
        <end position="48"/>
    </location>
</feature>
<gene>
    <name evidence="2" type="ORF">BU16DRAFT_556494</name>
</gene>
<organism evidence="2 3">
    <name type="scientific">Lophium mytilinum</name>
    <dbReference type="NCBI Taxonomy" id="390894"/>
    <lineage>
        <taxon>Eukaryota</taxon>
        <taxon>Fungi</taxon>
        <taxon>Dikarya</taxon>
        <taxon>Ascomycota</taxon>
        <taxon>Pezizomycotina</taxon>
        <taxon>Dothideomycetes</taxon>
        <taxon>Pleosporomycetidae</taxon>
        <taxon>Mytilinidiales</taxon>
        <taxon>Mytilinidiaceae</taxon>
        <taxon>Lophium</taxon>
    </lineage>
</organism>
<feature type="compositionally biased region" description="Basic and acidic residues" evidence="1">
    <location>
        <begin position="84"/>
        <end position="107"/>
    </location>
</feature>
<feature type="region of interest" description="Disordered" evidence="1">
    <location>
        <begin position="478"/>
        <end position="533"/>
    </location>
</feature>
<feature type="compositionally biased region" description="Acidic residues" evidence="1">
    <location>
        <begin position="478"/>
        <end position="487"/>
    </location>
</feature>
<evidence type="ECO:0000313" key="2">
    <source>
        <dbReference type="EMBL" id="KAF2500004.1"/>
    </source>
</evidence>
<dbReference type="AlphaFoldDB" id="A0A6A6R6M5"/>
<dbReference type="EMBL" id="MU004183">
    <property type="protein sequence ID" value="KAF2500004.1"/>
    <property type="molecule type" value="Genomic_DNA"/>
</dbReference>
<feature type="compositionally biased region" description="Polar residues" evidence="1">
    <location>
        <begin position="65"/>
        <end position="74"/>
    </location>
</feature>
<protein>
    <submittedName>
        <fullName evidence="2">Uncharacterized protein</fullName>
    </submittedName>
</protein>
<reference evidence="2" key="1">
    <citation type="journal article" date="2020" name="Stud. Mycol.">
        <title>101 Dothideomycetes genomes: a test case for predicting lifestyles and emergence of pathogens.</title>
        <authorList>
            <person name="Haridas S."/>
            <person name="Albert R."/>
            <person name="Binder M."/>
            <person name="Bloem J."/>
            <person name="Labutti K."/>
            <person name="Salamov A."/>
            <person name="Andreopoulos B."/>
            <person name="Baker S."/>
            <person name="Barry K."/>
            <person name="Bills G."/>
            <person name="Bluhm B."/>
            <person name="Cannon C."/>
            <person name="Castanera R."/>
            <person name="Culley D."/>
            <person name="Daum C."/>
            <person name="Ezra D."/>
            <person name="Gonzalez J."/>
            <person name="Henrissat B."/>
            <person name="Kuo A."/>
            <person name="Liang C."/>
            <person name="Lipzen A."/>
            <person name="Lutzoni F."/>
            <person name="Magnuson J."/>
            <person name="Mondo S."/>
            <person name="Nolan M."/>
            <person name="Ohm R."/>
            <person name="Pangilinan J."/>
            <person name="Park H.-J."/>
            <person name="Ramirez L."/>
            <person name="Alfaro M."/>
            <person name="Sun H."/>
            <person name="Tritt A."/>
            <person name="Yoshinaga Y."/>
            <person name="Zwiers L.-H."/>
            <person name="Turgeon B."/>
            <person name="Goodwin S."/>
            <person name="Spatafora J."/>
            <person name="Crous P."/>
            <person name="Grigoriev I."/>
        </authorList>
    </citation>
    <scope>NUCLEOTIDE SEQUENCE</scope>
    <source>
        <strain evidence="2">CBS 269.34</strain>
    </source>
</reference>
<keyword evidence="3" id="KW-1185">Reference proteome</keyword>
<name>A0A6A6R6M5_9PEZI</name>
<evidence type="ECO:0000313" key="3">
    <source>
        <dbReference type="Proteomes" id="UP000799750"/>
    </source>
</evidence>
<evidence type="ECO:0000256" key="1">
    <source>
        <dbReference type="SAM" id="MobiDB-lite"/>
    </source>
</evidence>
<dbReference type="Proteomes" id="UP000799750">
    <property type="component" value="Unassembled WGS sequence"/>
</dbReference>